<dbReference type="PANTHER" id="PTHR40036">
    <property type="entry name" value="MACROCIN O-METHYLTRANSFERASE"/>
    <property type="match status" value="1"/>
</dbReference>
<dbReference type="PANTHER" id="PTHR40036:SF1">
    <property type="entry name" value="MACROCIN O-METHYLTRANSFERASE"/>
    <property type="match status" value="1"/>
</dbReference>
<dbReference type="Proteomes" id="UP000639606">
    <property type="component" value="Unassembled WGS sequence"/>
</dbReference>
<gene>
    <name evidence="2" type="ORF">GCM10010185_05540</name>
</gene>
<feature type="coiled-coil region" evidence="1">
    <location>
        <begin position="57"/>
        <end position="84"/>
    </location>
</feature>
<dbReference type="EMBL" id="BMRG01000001">
    <property type="protein sequence ID" value="GGP37119.1"/>
    <property type="molecule type" value="Genomic_DNA"/>
</dbReference>
<evidence type="ECO:0000313" key="2">
    <source>
        <dbReference type="EMBL" id="GGP37119.1"/>
    </source>
</evidence>
<evidence type="ECO:0000313" key="3">
    <source>
        <dbReference type="Proteomes" id="UP000639606"/>
    </source>
</evidence>
<dbReference type="SUPFAM" id="SSF53335">
    <property type="entry name" value="S-adenosyl-L-methionine-dependent methyltransferases"/>
    <property type="match status" value="1"/>
</dbReference>
<dbReference type="InterPro" id="IPR008884">
    <property type="entry name" value="TylF_MeTrfase"/>
</dbReference>
<dbReference type="Gene3D" id="3.40.50.150">
    <property type="entry name" value="Vaccinia Virus protein VP39"/>
    <property type="match status" value="1"/>
</dbReference>
<accession>A0A918AIL0</accession>
<reference evidence="2" key="2">
    <citation type="submission" date="2020-09" db="EMBL/GenBank/DDBJ databases">
        <authorList>
            <person name="Sun Q."/>
            <person name="Ohkuma M."/>
        </authorList>
    </citation>
    <scope>NUCLEOTIDE SEQUENCE</scope>
    <source>
        <strain evidence="2">JCM 3313</strain>
    </source>
</reference>
<sequence length="321" mass="36049">MSVTTELPYYAASPSGAPEGVPEVLEGVRRALRADQVRRGLRDKLMRAIDEVVAPYHREQERRIDALRGELEALRGQVEADAQAARDHVTRQFDRLAEISAGFEHRARRDLLFAGERAAAADSARFAHERMPTAPHFPDPHATLHHALSLVEVDGLVLEFGVYTGTTLKIIASTLPHEQVYGFDSFEGLPEDWRSGFAAGAFGVEELPDVPGARLVPGWFDETLPGFVAEHPGPVAFLHVDCDLYSSTRTVLEHVGPRLVEGSVVLFDEFFNYHGWRDHEYKAWMEFVEASGIEFSYEGYTFDHEQVIVRVTRVPRTREGR</sequence>
<keyword evidence="3" id="KW-1185">Reference proteome</keyword>
<dbReference type="InterPro" id="IPR029063">
    <property type="entry name" value="SAM-dependent_MTases_sf"/>
</dbReference>
<evidence type="ECO:0000256" key="1">
    <source>
        <dbReference type="SAM" id="Coils"/>
    </source>
</evidence>
<organism evidence="2 3">
    <name type="scientific">Saccharothrix coeruleofusca</name>
    <dbReference type="NCBI Taxonomy" id="33919"/>
    <lineage>
        <taxon>Bacteria</taxon>
        <taxon>Bacillati</taxon>
        <taxon>Actinomycetota</taxon>
        <taxon>Actinomycetes</taxon>
        <taxon>Pseudonocardiales</taxon>
        <taxon>Pseudonocardiaceae</taxon>
        <taxon>Saccharothrix</taxon>
    </lineage>
</organism>
<dbReference type="RefSeq" id="WP_229794944.1">
    <property type="nucleotide sequence ID" value="NZ_BMRG01000001.1"/>
</dbReference>
<keyword evidence="1" id="KW-0175">Coiled coil</keyword>
<name>A0A918AIL0_9PSEU</name>
<comment type="caution">
    <text evidence="2">The sequence shown here is derived from an EMBL/GenBank/DDBJ whole genome shotgun (WGS) entry which is preliminary data.</text>
</comment>
<dbReference type="AlphaFoldDB" id="A0A918AIL0"/>
<reference evidence="2" key="1">
    <citation type="journal article" date="2014" name="Int. J. Syst. Evol. Microbiol.">
        <title>Complete genome sequence of Corynebacterium casei LMG S-19264T (=DSM 44701T), isolated from a smear-ripened cheese.</title>
        <authorList>
            <consortium name="US DOE Joint Genome Institute (JGI-PGF)"/>
            <person name="Walter F."/>
            <person name="Albersmeier A."/>
            <person name="Kalinowski J."/>
            <person name="Ruckert C."/>
        </authorList>
    </citation>
    <scope>NUCLEOTIDE SEQUENCE</scope>
    <source>
        <strain evidence="2">JCM 3313</strain>
    </source>
</reference>
<proteinExistence type="predicted"/>
<protein>
    <recommendedName>
        <fullName evidence="4">Methyltransferase family protein</fullName>
    </recommendedName>
</protein>
<evidence type="ECO:0008006" key="4">
    <source>
        <dbReference type="Google" id="ProtNLM"/>
    </source>
</evidence>
<dbReference type="Pfam" id="PF13578">
    <property type="entry name" value="Methyltransf_24"/>
    <property type="match status" value="1"/>
</dbReference>